<proteinExistence type="predicted"/>
<evidence type="ECO:0000256" key="1">
    <source>
        <dbReference type="ARBA" id="ARBA00022801"/>
    </source>
</evidence>
<sequence length="292" mass="31972">MLFKDRSYNFEAVTINGGLDHVVSDISYASGERHKLDLYIPKGEGEHPVIVDLYGGGLVRGEKSSYKLTPSLRFINDGYAVASMDYSHNSDQHFTFPNQIAEVRAAVNFLTANAAEYNLKADQVSLIGESSGAQLAVLAAASFSAGVRLGHLPGESTKLPKIKRVIGMYGPYELDAFHRQFDAIKVVPKFPETGAHNSFEGLELGNRKPAEVPYAVAQGNPANYFTVDMPPLMLVAGTADQVVPYVQSVNLAKQYQALTGRETELHIVEGAHHGITDFDTEEFHQAKLKFLQ</sequence>
<dbReference type="Gene3D" id="3.40.50.1820">
    <property type="entry name" value="alpha/beta hydrolase"/>
    <property type="match status" value="1"/>
</dbReference>
<dbReference type="EMBL" id="CAWVOH010000002">
    <property type="protein sequence ID" value="CAK8054305.1"/>
    <property type="molecule type" value="Genomic_DNA"/>
</dbReference>
<dbReference type="InterPro" id="IPR050300">
    <property type="entry name" value="GDXG_lipolytic_enzyme"/>
</dbReference>
<dbReference type="InterPro" id="IPR029058">
    <property type="entry name" value="AB_hydrolase_fold"/>
</dbReference>
<organism evidence="3 4">
    <name type="scientific">Eupransor demetentiae</name>
    <dbReference type="NCBI Taxonomy" id="3109584"/>
    <lineage>
        <taxon>Bacteria</taxon>
        <taxon>Bacillati</taxon>
        <taxon>Bacillota</taxon>
        <taxon>Bacilli</taxon>
        <taxon>Lactobacillales</taxon>
        <taxon>Lactobacillaceae</taxon>
        <taxon>Eupransor</taxon>
    </lineage>
</organism>
<evidence type="ECO:0000313" key="4">
    <source>
        <dbReference type="Proteomes" id="UP001314241"/>
    </source>
</evidence>
<dbReference type="PANTHER" id="PTHR48081">
    <property type="entry name" value="AB HYDROLASE SUPERFAMILY PROTEIN C4A8.06C"/>
    <property type="match status" value="1"/>
</dbReference>
<dbReference type="PANTHER" id="PTHR48081:SF13">
    <property type="entry name" value="ALPHA_BETA HYDROLASE"/>
    <property type="match status" value="1"/>
</dbReference>
<dbReference type="Pfam" id="PF20434">
    <property type="entry name" value="BD-FAE"/>
    <property type="match status" value="1"/>
</dbReference>
<dbReference type="RefSeq" id="WP_349641858.1">
    <property type="nucleotide sequence ID" value="NZ_CAWVOH010000002.1"/>
</dbReference>
<evidence type="ECO:0000313" key="3">
    <source>
        <dbReference type="EMBL" id="CAK8054305.1"/>
    </source>
</evidence>
<evidence type="ECO:0000259" key="2">
    <source>
        <dbReference type="Pfam" id="PF20434"/>
    </source>
</evidence>
<name>A0ABM9N561_9LACO</name>
<comment type="caution">
    <text evidence="3">The sequence shown here is derived from an EMBL/GenBank/DDBJ whole genome shotgun (WGS) entry which is preliminary data.</text>
</comment>
<dbReference type="SUPFAM" id="SSF53474">
    <property type="entry name" value="alpha/beta-Hydrolases"/>
    <property type="match status" value="1"/>
</dbReference>
<keyword evidence="4" id="KW-1185">Reference proteome</keyword>
<keyword evidence="1" id="KW-0378">Hydrolase</keyword>
<reference evidence="3 4" key="1">
    <citation type="submission" date="2024-01" db="EMBL/GenBank/DDBJ databases">
        <authorList>
            <person name="Botero Cardona J."/>
        </authorList>
    </citation>
    <scope>NUCLEOTIDE SEQUENCE [LARGE SCALE GENOMIC DNA]</scope>
    <source>
        <strain evidence="3 4">LMG 33000</strain>
    </source>
</reference>
<accession>A0ABM9N561</accession>
<feature type="domain" description="BD-FAE-like" evidence="2">
    <location>
        <begin position="36"/>
        <end position="254"/>
    </location>
</feature>
<gene>
    <name evidence="3" type="ORF">R54876_GBNLAHCA_00867</name>
</gene>
<protein>
    <submittedName>
        <fullName evidence="3">Acetyl esterase/lipase (Aes)</fullName>
    </submittedName>
</protein>
<dbReference type="Proteomes" id="UP001314241">
    <property type="component" value="Unassembled WGS sequence"/>
</dbReference>
<dbReference type="InterPro" id="IPR049492">
    <property type="entry name" value="BD-FAE-like_dom"/>
</dbReference>